<dbReference type="InterPro" id="IPR036116">
    <property type="entry name" value="FN3_sf"/>
</dbReference>
<accession>A0A1A6GTX3</accession>
<feature type="domain" description="Fibronectin type-III" evidence="3">
    <location>
        <begin position="1"/>
        <end position="94"/>
    </location>
</feature>
<dbReference type="InterPro" id="IPR050964">
    <property type="entry name" value="Striated_Muscle_Regulatory"/>
</dbReference>
<organism evidence="4 5">
    <name type="scientific">Neotoma lepida</name>
    <name type="common">Desert woodrat</name>
    <dbReference type="NCBI Taxonomy" id="56216"/>
    <lineage>
        <taxon>Eukaryota</taxon>
        <taxon>Metazoa</taxon>
        <taxon>Chordata</taxon>
        <taxon>Craniata</taxon>
        <taxon>Vertebrata</taxon>
        <taxon>Euteleostomi</taxon>
        <taxon>Mammalia</taxon>
        <taxon>Eutheria</taxon>
        <taxon>Euarchontoglires</taxon>
        <taxon>Glires</taxon>
        <taxon>Rodentia</taxon>
        <taxon>Myomorpha</taxon>
        <taxon>Muroidea</taxon>
        <taxon>Cricetidae</taxon>
        <taxon>Neotominae</taxon>
        <taxon>Neotoma</taxon>
    </lineage>
</organism>
<dbReference type="InterPro" id="IPR013783">
    <property type="entry name" value="Ig-like_fold"/>
</dbReference>
<dbReference type="OrthoDB" id="6138780at2759"/>
<comment type="caution">
    <text evidence="4">The sequence shown here is derived from an EMBL/GenBank/DDBJ whole genome shotgun (WGS) entry which is preliminary data.</text>
</comment>
<protein>
    <recommendedName>
        <fullName evidence="3">Fibronectin type-III domain-containing protein</fullName>
    </recommendedName>
</protein>
<keyword evidence="5" id="KW-1185">Reference proteome</keyword>
<dbReference type="AlphaFoldDB" id="A0A1A6GTX3"/>
<evidence type="ECO:0000256" key="2">
    <source>
        <dbReference type="SAM" id="MobiDB-lite"/>
    </source>
</evidence>
<dbReference type="InterPro" id="IPR003961">
    <property type="entry name" value="FN3_dom"/>
</dbReference>
<dbReference type="PROSITE" id="PS50853">
    <property type="entry name" value="FN3"/>
    <property type="match status" value="1"/>
</dbReference>
<gene>
    <name evidence="4" type="ORF">A6R68_02359</name>
</gene>
<reference evidence="4 5" key="1">
    <citation type="submission" date="2016-06" db="EMBL/GenBank/DDBJ databases">
        <title>The Draft Genome Sequence and Annotation of the Desert Woodrat Neotoma lepida.</title>
        <authorList>
            <person name="Campbell M."/>
            <person name="Oakeson K.F."/>
            <person name="Yandell M."/>
            <person name="Halpert J.R."/>
            <person name="Dearing D."/>
        </authorList>
    </citation>
    <scope>NUCLEOTIDE SEQUENCE [LARGE SCALE GENOMIC DNA]</scope>
    <source>
        <strain evidence="4">417</strain>
        <tissue evidence="4">Liver</tissue>
    </source>
</reference>
<keyword evidence="1" id="KW-0677">Repeat</keyword>
<sequence>MVSQLKSKLPTPSLPILEPQRAKASKGSPGPPENVKVDEITDTTAQLSWTEVPEVIDGKTHTATVVELNPWVEYEFRVVASNKIGGGEPSLPSE</sequence>
<evidence type="ECO:0000313" key="5">
    <source>
        <dbReference type="Proteomes" id="UP000092124"/>
    </source>
</evidence>
<dbReference type="SMART" id="SM00060">
    <property type="entry name" value="FN3"/>
    <property type="match status" value="1"/>
</dbReference>
<dbReference type="Gene3D" id="2.60.40.10">
    <property type="entry name" value="Immunoglobulins"/>
    <property type="match status" value="2"/>
</dbReference>
<feature type="region of interest" description="Disordered" evidence="2">
    <location>
        <begin position="1"/>
        <end position="38"/>
    </location>
</feature>
<dbReference type="CDD" id="cd00063">
    <property type="entry name" value="FN3"/>
    <property type="match status" value="1"/>
</dbReference>
<dbReference type="Pfam" id="PF00041">
    <property type="entry name" value="fn3"/>
    <property type="match status" value="1"/>
</dbReference>
<feature type="non-terminal residue" evidence="4">
    <location>
        <position position="94"/>
    </location>
</feature>
<proteinExistence type="predicted"/>
<dbReference type="Proteomes" id="UP000092124">
    <property type="component" value="Unassembled WGS sequence"/>
</dbReference>
<dbReference type="SUPFAM" id="SSF49265">
    <property type="entry name" value="Fibronectin type III"/>
    <property type="match status" value="1"/>
</dbReference>
<dbReference type="EMBL" id="LZPO01075312">
    <property type="protein sequence ID" value="OBS69100.1"/>
    <property type="molecule type" value="Genomic_DNA"/>
</dbReference>
<dbReference type="PANTHER" id="PTHR13817:SF84">
    <property type="entry name" value="CONTACTIN 3"/>
    <property type="match status" value="1"/>
</dbReference>
<evidence type="ECO:0000313" key="4">
    <source>
        <dbReference type="EMBL" id="OBS69100.1"/>
    </source>
</evidence>
<evidence type="ECO:0000259" key="3">
    <source>
        <dbReference type="PROSITE" id="PS50853"/>
    </source>
</evidence>
<evidence type="ECO:0000256" key="1">
    <source>
        <dbReference type="ARBA" id="ARBA00022737"/>
    </source>
</evidence>
<dbReference type="PANTHER" id="PTHR13817">
    <property type="entry name" value="TITIN"/>
    <property type="match status" value="1"/>
</dbReference>
<name>A0A1A6GTX3_NEOLE</name>
<dbReference type="STRING" id="56216.A0A1A6GTX3"/>